<dbReference type="GO" id="GO:0070681">
    <property type="term" value="P:glutaminyl-tRNAGln biosynthesis via transamidation"/>
    <property type="evidence" value="ECO:0007669"/>
    <property type="project" value="UniProtKB-UniRule"/>
</dbReference>
<keyword evidence="7" id="KW-0496">Mitochondrion</keyword>
<dbReference type="AlphaFoldDB" id="A0A0D1Y891"/>
<dbReference type="GeneID" id="27318594"/>
<dbReference type="InterPro" id="IPR023168">
    <property type="entry name" value="GatB_Yqey_C_2"/>
</dbReference>
<dbReference type="GO" id="GO:0005739">
    <property type="term" value="C:mitochondrion"/>
    <property type="evidence" value="ECO:0007669"/>
    <property type="project" value="UniProtKB-SubCell"/>
</dbReference>
<dbReference type="NCBIfam" id="NF004012">
    <property type="entry name" value="PRK05477.1-2"/>
    <property type="match status" value="1"/>
</dbReference>
<dbReference type="SUPFAM" id="SSF55931">
    <property type="entry name" value="Glutamine synthetase/guanido kinase"/>
    <property type="match status" value="1"/>
</dbReference>
<dbReference type="InterPro" id="IPR006075">
    <property type="entry name" value="Asn/Gln-tRNA_Trfase_suB/E_cat"/>
</dbReference>
<feature type="domain" description="Asn/Gln amidotransferase" evidence="8">
    <location>
        <begin position="437"/>
        <end position="588"/>
    </location>
</feature>
<comment type="similarity">
    <text evidence="1 7">Belongs to the GatB/GatE family. GatB subfamily.</text>
</comment>
<reference evidence="9 10" key="1">
    <citation type="submission" date="2015-01" db="EMBL/GenBank/DDBJ databases">
        <title>The Genome Sequence of Exophiala mesophila CBS40295.</title>
        <authorList>
            <consortium name="The Broad Institute Genomics Platform"/>
            <person name="Cuomo C."/>
            <person name="de Hoog S."/>
            <person name="Gorbushina A."/>
            <person name="Stielow B."/>
            <person name="Teixiera M."/>
            <person name="Abouelleil A."/>
            <person name="Chapman S.B."/>
            <person name="Priest M."/>
            <person name="Young S.K."/>
            <person name="Wortman J."/>
            <person name="Nusbaum C."/>
            <person name="Birren B."/>
        </authorList>
    </citation>
    <scope>NUCLEOTIDE SEQUENCE [LARGE SCALE GENOMIC DNA]</scope>
    <source>
        <strain evidence="9 10">CBS 40295</strain>
    </source>
</reference>
<dbReference type="STRING" id="212818.A0A0D1Y891"/>
<dbReference type="GO" id="GO:0030956">
    <property type="term" value="C:glutamyl-tRNA(Gln) amidotransferase complex"/>
    <property type="evidence" value="ECO:0007669"/>
    <property type="project" value="UniProtKB-UniRule"/>
</dbReference>
<dbReference type="GO" id="GO:0032543">
    <property type="term" value="P:mitochondrial translation"/>
    <property type="evidence" value="ECO:0007669"/>
    <property type="project" value="UniProtKB-UniRule"/>
</dbReference>
<evidence type="ECO:0000256" key="2">
    <source>
        <dbReference type="ARBA" id="ARBA00022598"/>
    </source>
</evidence>
<dbReference type="PROSITE" id="PS01234">
    <property type="entry name" value="GATB"/>
    <property type="match status" value="1"/>
</dbReference>
<keyword evidence="10" id="KW-1185">Reference proteome</keyword>
<dbReference type="InterPro" id="IPR018027">
    <property type="entry name" value="Asn/Gln_amidotransferase"/>
</dbReference>
<evidence type="ECO:0000313" key="9">
    <source>
        <dbReference type="EMBL" id="KIV96936.1"/>
    </source>
</evidence>
<keyword evidence="5 7" id="KW-0648">Protein biosynthesis</keyword>
<keyword evidence="9" id="KW-0808">Transferase</keyword>
<protein>
    <recommendedName>
        <fullName evidence="7">Glutamyl-tRNA(Gln) amidotransferase subunit B, mitochondrial</fullName>
        <shortName evidence="7">Glu-AdT subunit B</shortName>
        <ecNumber evidence="7">6.3.5.-</ecNumber>
    </recommendedName>
</protein>
<evidence type="ECO:0000256" key="7">
    <source>
        <dbReference type="HAMAP-Rule" id="MF_03147"/>
    </source>
</evidence>
<dbReference type="GO" id="GO:0016740">
    <property type="term" value="F:transferase activity"/>
    <property type="evidence" value="ECO:0007669"/>
    <property type="project" value="UniProtKB-KW"/>
</dbReference>
<dbReference type="Pfam" id="PF02637">
    <property type="entry name" value="GatB_Yqey"/>
    <property type="match status" value="1"/>
</dbReference>
<dbReference type="HAMAP" id="MF_00121">
    <property type="entry name" value="GatB"/>
    <property type="match status" value="1"/>
</dbReference>
<dbReference type="GO" id="GO:0005524">
    <property type="term" value="F:ATP binding"/>
    <property type="evidence" value="ECO:0007669"/>
    <property type="project" value="UniProtKB-KW"/>
</dbReference>
<dbReference type="HOGENOM" id="CLU_019240_4_1_1"/>
<dbReference type="EC" id="6.3.5.-" evidence="7"/>
<gene>
    <name evidence="9" type="ORF">PV10_00749</name>
</gene>
<dbReference type="InterPro" id="IPR017958">
    <property type="entry name" value="Gln-tRNA_amidoTrfase_suB_CS"/>
</dbReference>
<dbReference type="PANTHER" id="PTHR11659">
    <property type="entry name" value="GLUTAMYL-TRNA GLN AMIDOTRANSFERASE SUBUNIT B MITOCHONDRIAL AND PROKARYOTIC PET112-RELATED"/>
    <property type="match status" value="1"/>
</dbReference>
<dbReference type="GO" id="GO:0050567">
    <property type="term" value="F:glutaminyl-tRNA synthase (glutamine-hydrolyzing) activity"/>
    <property type="evidence" value="ECO:0007669"/>
    <property type="project" value="UniProtKB-UniRule"/>
</dbReference>
<organism evidence="9 10">
    <name type="scientific">Exophiala mesophila</name>
    <name type="common">Black yeast-like fungus</name>
    <dbReference type="NCBI Taxonomy" id="212818"/>
    <lineage>
        <taxon>Eukaryota</taxon>
        <taxon>Fungi</taxon>
        <taxon>Dikarya</taxon>
        <taxon>Ascomycota</taxon>
        <taxon>Pezizomycotina</taxon>
        <taxon>Eurotiomycetes</taxon>
        <taxon>Chaetothyriomycetidae</taxon>
        <taxon>Chaetothyriales</taxon>
        <taxon>Herpotrichiellaceae</taxon>
        <taxon>Exophiala</taxon>
    </lineage>
</organism>
<evidence type="ECO:0000256" key="6">
    <source>
        <dbReference type="ARBA" id="ARBA00047913"/>
    </source>
</evidence>
<dbReference type="OrthoDB" id="1722066at2759"/>
<dbReference type="VEuPathDB" id="FungiDB:PV10_00749"/>
<keyword evidence="3 7" id="KW-0547">Nucleotide-binding</keyword>
<comment type="function">
    <text evidence="7">Allows the formation of correctly charged Gln-tRNA(Gln) through the transamidation of misacylated Glu-tRNA(Gln) in the mitochondria. The reaction takes place in the presence of glutamine and ATP through an activated gamma-phospho-Glu-tRNA(Gln).</text>
</comment>
<sequence>MPPRWTKCTPLCRSTSSRFCRPGSFNPSQPFTPSYLPLCFPRAFHLTKPLSEVGVVPLRKELKDAAKAARLKGHAPAPKAVDVLDDWELTVGIEIHAQLNSATKLFSPAIASPSLPPNTDVAQFDIALPGSQPVLQHAVLLPALRAALALNCVVQLVSTFDRKHYFYHDQPAGYQITQYYQPLAKNGHLTLNTENDTEPLKVRIKQIQLEQDTAKSQELDEETTLIDFNRSGQALIEIISMPDIHSPTDASAYVRKVQAILHAVDAVTTGMEEGGLRADVNVSVRRRDSTDDAGHSYAGVQDLGQRTEIKNLSSLAGIEHAIRAERDRQIAVLTAGGAVEAETRGWSVTNPHETRRLRGKEGEVDYRYMPDPDIQPLYLHAGLIDTLERTLPPSPDKLSTMLLEHYGVSPSDVSALLTLDDGERLFYFQTVVREISYLYGRAVPTEILGKYVSKWVLHELGALLSTEEAQWSPLDVLAVDLAQILYRLEQGKITHPSAKLILKLKFNGDKRHVVKIIEEDGLAFVSLSTVQYEKIAQEVIDEHPQIIKDIQEHGKLGKIQFLMGKLLRHPDKGKMQPKEAEKVLRRLILGEE</sequence>
<dbReference type="Pfam" id="PF02934">
    <property type="entry name" value="GatB_N"/>
    <property type="match status" value="1"/>
</dbReference>
<dbReference type="EMBL" id="KN847520">
    <property type="protein sequence ID" value="KIV96936.1"/>
    <property type="molecule type" value="Genomic_DNA"/>
</dbReference>
<dbReference type="InterPro" id="IPR014746">
    <property type="entry name" value="Gln_synth/guanido_kin_cat_dom"/>
</dbReference>
<keyword evidence="4 7" id="KW-0067">ATP-binding</keyword>
<evidence type="ECO:0000313" key="10">
    <source>
        <dbReference type="Proteomes" id="UP000054302"/>
    </source>
</evidence>
<keyword evidence="2 7" id="KW-0436">Ligase</keyword>
<dbReference type="InterPro" id="IPR017959">
    <property type="entry name" value="Asn/Gln-tRNA_amidoTrfase_suB/E"/>
</dbReference>
<dbReference type="RefSeq" id="XP_016228510.1">
    <property type="nucleotide sequence ID" value="XM_016364861.1"/>
</dbReference>
<dbReference type="SUPFAM" id="SSF89095">
    <property type="entry name" value="GatB/YqeY motif"/>
    <property type="match status" value="1"/>
</dbReference>
<dbReference type="SMART" id="SM00845">
    <property type="entry name" value="GatB_Yqey"/>
    <property type="match status" value="1"/>
</dbReference>
<evidence type="ECO:0000259" key="8">
    <source>
        <dbReference type="SMART" id="SM00845"/>
    </source>
</evidence>
<proteinExistence type="inferred from homology"/>
<dbReference type="OMA" id="ARKWWMG"/>
<name>A0A0D1Y891_EXOME</name>
<dbReference type="Proteomes" id="UP000054302">
    <property type="component" value="Unassembled WGS sequence"/>
</dbReference>
<dbReference type="InterPro" id="IPR004413">
    <property type="entry name" value="GatB"/>
</dbReference>
<dbReference type="InterPro" id="IPR003789">
    <property type="entry name" value="Asn/Gln_tRNA_amidoTrase-B-like"/>
</dbReference>
<accession>A0A0D1Y891</accession>
<evidence type="ECO:0000256" key="4">
    <source>
        <dbReference type="ARBA" id="ARBA00022840"/>
    </source>
</evidence>
<evidence type="ECO:0000256" key="5">
    <source>
        <dbReference type="ARBA" id="ARBA00022917"/>
    </source>
</evidence>
<dbReference type="PANTHER" id="PTHR11659:SF0">
    <property type="entry name" value="GLUTAMYL-TRNA(GLN) AMIDOTRANSFERASE SUBUNIT B, MITOCHONDRIAL"/>
    <property type="match status" value="1"/>
</dbReference>
<dbReference type="NCBIfam" id="TIGR00133">
    <property type="entry name" value="gatB"/>
    <property type="match status" value="1"/>
</dbReference>
<comment type="subcellular location">
    <subcellularLocation>
        <location evidence="7">Mitochondrion</location>
    </subcellularLocation>
</comment>
<comment type="subunit">
    <text evidence="7">Subunit of the heterotrimeric GatCAB amidotransferase (AdT) complex, composed of A, B and C subunits.</text>
</comment>
<comment type="catalytic activity">
    <reaction evidence="6 7">
        <text>L-glutamyl-tRNA(Gln) + L-glutamine + ATP + H2O = L-glutaminyl-tRNA(Gln) + L-glutamate + ADP + phosphate + H(+)</text>
        <dbReference type="Rhea" id="RHEA:17521"/>
        <dbReference type="Rhea" id="RHEA-COMP:9681"/>
        <dbReference type="Rhea" id="RHEA-COMP:9684"/>
        <dbReference type="ChEBI" id="CHEBI:15377"/>
        <dbReference type="ChEBI" id="CHEBI:15378"/>
        <dbReference type="ChEBI" id="CHEBI:29985"/>
        <dbReference type="ChEBI" id="CHEBI:30616"/>
        <dbReference type="ChEBI" id="CHEBI:43474"/>
        <dbReference type="ChEBI" id="CHEBI:58359"/>
        <dbReference type="ChEBI" id="CHEBI:78520"/>
        <dbReference type="ChEBI" id="CHEBI:78521"/>
        <dbReference type="ChEBI" id="CHEBI:456216"/>
    </reaction>
</comment>
<evidence type="ECO:0000256" key="1">
    <source>
        <dbReference type="ARBA" id="ARBA00005306"/>
    </source>
</evidence>
<dbReference type="Gene3D" id="1.10.10.410">
    <property type="match status" value="1"/>
</dbReference>
<evidence type="ECO:0000256" key="3">
    <source>
        <dbReference type="ARBA" id="ARBA00022741"/>
    </source>
</evidence>